<dbReference type="GO" id="GO:0000160">
    <property type="term" value="P:phosphorelay signal transduction system"/>
    <property type="evidence" value="ECO:0007669"/>
    <property type="project" value="InterPro"/>
</dbReference>
<dbReference type="RefSeq" id="WP_113149092.1">
    <property type="nucleotide sequence ID" value="NZ_JAJOZR010000013.1"/>
</dbReference>
<protein>
    <submittedName>
        <fullName evidence="6">Response regulator</fullName>
    </submittedName>
</protein>
<accession>A0A9X1NV97</accession>
<dbReference type="Gene3D" id="3.40.50.2300">
    <property type="match status" value="1"/>
</dbReference>
<sequence length="267" mass="28822">MSLSMRIAAHLPYVRRFSRAITGSQTSGDAYVAAVLEALIANIDLFPKASSDRVSVFKLYCSLFETITIKIDEDAVNSPYAWEKKAAANLARISPDARKAFLLVSVEGFTTDETAEILDVTPDAVAGLIQQASADIARQVVTDILIIEDEPLIAMDIEDMVRSLGHGVAGIARTHSEAVELFKRTSPKMVLADIQLADGSSGIDAVNEILATTTVPVIFITAFPERLLTGEKPEPAFLVTKPFNPDMVKALISQALFFDENAHAGEA</sequence>
<dbReference type="InterPro" id="IPR036388">
    <property type="entry name" value="WH-like_DNA-bd_sf"/>
</dbReference>
<proteinExistence type="predicted"/>
<dbReference type="CDD" id="cd17540">
    <property type="entry name" value="REC_PhyR"/>
    <property type="match status" value="1"/>
</dbReference>
<dbReference type="AlphaFoldDB" id="A0A9X1NV97"/>
<keyword evidence="2" id="KW-0805">Transcription regulation</keyword>
<dbReference type="InterPro" id="IPR001789">
    <property type="entry name" value="Sig_transdc_resp-reg_receiver"/>
</dbReference>
<dbReference type="EMBL" id="JAJOZR010000013">
    <property type="protein sequence ID" value="MCD7111143.1"/>
    <property type="molecule type" value="Genomic_DNA"/>
</dbReference>
<keyword evidence="7" id="KW-1185">Reference proteome</keyword>
<comment type="caution">
    <text evidence="6">The sequence shown here is derived from an EMBL/GenBank/DDBJ whole genome shotgun (WGS) entry which is preliminary data.</text>
</comment>
<dbReference type="NCBIfam" id="NF006623">
    <property type="entry name" value="PRK09191.1"/>
    <property type="match status" value="1"/>
</dbReference>
<keyword evidence="1 4" id="KW-0597">Phosphoprotein</keyword>
<dbReference type="InterPro" id="IPR013324">
    <property type="entry name" value="RNA_pol_sigma_r3/r4-like"/>
</dbReference>
<dbReference type="PROSITE" id="PS50110">
    <property type="entry name" value="RESPONSE_REGULATORY"/>
    <property type="match status" value="1"/>
</dbReference>
<dbReference type="InterPro" id="IPR011006">
    <property type="entry name" value="CheY-like_superfamily"/>
</dbReference>
<dbReference type="PANTHER" id="PTHR44591:SF3">
    <property type="entry name" value="RESPONSE REGULATORY DOMAIN-CONTAINING PROTEIN"/>
    <property type="match status" value="1"/>
</dbReference>
<reference evidence="6" key="1">
    <citation type="submission" date="2021-12" db="EMBL/GenBank/DDBJ databases">
        <authorList>
            <person name="Li Y."/>
        </authorList>
    </citation>
    <scope>NUCLEOTIDE SEQUENCE</scope>
    <source>
        <strain evidence="6">DKSPLA3</strain>
    </source>
</reference>
<feature type="modified residue" description="4-aspartylphosphate" evidence="4">
    <location>
        <position position="193"/>
    </location>
</feature>
<organism evidence="6 7">
    <name type="scientific">Rhizobium quercicola</name>
    <dbReference type="NCBI Taxonomy" id="2901226"/>
    <lineage>
        <taxon>Bacteria</taxon>
        <taxon>Pseudomonadati</taxon>
        <taxon>Pseudomonadota</taxon>
        <taxon>Alphaproteobacteria</taxon>
        <taxon>Hyphomicrobiales</taxon>
        <taxon>Rhizobiaceae</taxon>
        <taxon>Rhizobium/Agrobacterium group</taxon>
        <taxon>Rhizobium</taxon>
    </lineage>
</organism>
<dbReference type="PANTHER" id="PTHR44591">
    <property type="entry name" value="STRESS RESPONSE REGULATOR PROTEIN 1"/>
    <property type="match status" value="1"/>
</dbReference>
<dbReference type="SUPFAM" id="SSF88659">
    <property type="entry name" value="Sigma3 and sigma4 domains of RNA polymerase sigma factors"/>
    <property type="match status" value="1"/>
</dbReference>
<evidence type="ECO:0000313" key="6">
    <source>
        <dbReference type="EMBL" id="MCD7111143.1"/>
    </source>
</evidence>
<dbReference type="InterPro" id="IPR053866">
    <property type="entry name" value="PhyR_sigma2"/>
</dbReference>
<evidence type="ECO:0000259" key="5">
    <source>
        <dbReference type="PROSITE" id="PS50110"/>
    </source>
</evidence>
<dbReference type="PIRSF" id="PIRSF036400">
    <property type="entry name" value="RR_Ctr_UCP036400"/>
    <property type="match status" value="1"/>
</dbReference>
<dbReference type="InterPro" id="IPR014605">
    <property type="entry name" value="Sig_resp-reg_PhyR"/>
</dbReference>
<dbReference type="Pfam" id="PF22029">
    <property type="entry name" value="PhyR_sigma2"/>
    <property type="match status" value="1"/>
</dbReference>
<evidence type="ECO:0000256" key="2">
    <source>
        <dbReference type="ARBA" id="ARBA00023015"/>
    </source>
</evidence>
<gene>
    <name evidence="6" type="ORF">LRX75_19075</name>
</gene>
<dbReference type="Pfam" id="PF22233">
    <property type="entry name" value="PhyR_sigma-like"/>
    <property type="match status" value="1"/>
</dbReference>
<evidence type="ECO:0000256" key="1">
    <source>
        <dbReference type="ARBA" id="ARBA00022553"/>
    </source>
</evidence>
<evidence type="ECO:0000256" key="4">
    <source>
        <dbReference type="PROSITE-ProRule" id="PRU00169"/>
    </source>
</evidence>
<dbReference type="Proteomes" id="UP001139089">
    <property type="component" value="Unassembled WGS sequence"/>
</dbReference>
<dbReference type="InterPro" id="IPR050595">
    <property type="entry name" value="Bact_response_regulator"/>
</dbReference>
<evidence type="ECO:0000313" key="7">
    <source>
        <dbReference type="Proteomes" id="UP001139089"/>
    </source>
</evidence>
<evidence type="ECO:0000256" key="3">
    <source>
        <dbReference type="ARBA" id="ARBA00023163"/>
    </source>
</evidence>
<dbReference type="Gene3D" id="1.10.10.10">
    <property type="entry name" value="Winged helix-like DNA-binding domain superfamily/Winged helix DNA-binding domain"/>
    <property type="match status" value="1"/>
</dbReference>
<dbReference type="Pfam" id="PF00072">
    <property type="entry name" value="Response_reg"/>
    <property type="match status" value="1"/>
</dbReference>
<dbReference type="Gene3D" id="1.10.1740.10">
    <property type="match status" value="1"/>
</dbReference>
<feature type="domain" description="Response regulatory" evidence="5">
    <location>
        <begin position="143"/>
        <end position="256"/>
    </location>
</feature>
<dbReference type="SMART" id="SM00448">
    <property type="entry name" value="REC"/>
    <property type="match status" value="1"/>
</dbReference>
<dbReference type="SUPFAM" id="SSF52172">
    <property type="entry name" value="CheY-like"/>
    <property type="match status" value="1"/>
</dbReference>
<name>A0A9X1NV97_9HYPH</name>
<dbReference type="InterPro" id="IPR053867">
    <property type="entry name" value="PhyR_sigma4"/>
</dbReference>
<keyword evidence="3" id="KW-0804">Transcription</keyword>